<proteinExistence type="predicted"/>
<dbReference type="EMBL" id="JANIIK010000046">
    <property type="protein sequence ID" value="KAJ3601970.1"/>
    <property type="molecule type" value="Genomic_DNA"/>
</dbReference>
<gene>
    <name evidence="2" type="ORF">NHX12_029731</name>
</gene>
<evidence type="ECO:0000313" key="3">
    <source>
        <dbReference type="Proteomes" id="UP001148018"/>
    </source>
</evidence>
<dbReference type="Proteomes" id="UP001148018">
    <property type="component" value="Unassembled WGS sequence"/>
</dbReference>
<keyword evidence="3" id="KW-1185">Reference proteome</keyword>
<organism evidence="2 3">
    <name type="scientific">Muraenolepis orangiensis</name>
    <name type="common">Patagonian moray cod</name>
    <dbReference type="NCBI Taxonomy" id="630683"/>
    <lineage>
        <taxon>Eukaryota</taxon>
        <taxon>Metazoa</taxon>
        <taxon>Chordata</taxon>
        <taxon>Craniata</taxon>
        <taxon>Vertebrata</taxon>
        <taxon>Euteleostomi</taxon>
        <taxon>Actinopterygii</taxon>
        <taxon>Neopterygii</taxon>
        <taxon>Teleostei</taxon>
        <taxon>Neoteleostei</taxon>
        <taxon>Acanthomorphata</taxon>
        <taxon>Zeiogadaria</taxon>
        <taxon>Gadariae</taxon>
        <taxon>Gadiformes</taxon>
        <taxon>Muraenolepidoidei</taxon>
        <taxon>Muraenolepididae</taxon>
        <taxon>Muraenolepis</taxon>
    </lineage>
</organism>
<dbReference type="AlphaFoldDB" id="A0A9Q0EAR4"/>
<reference evidence="2" key="1">
    <citation type="submission" date="2022-07" db="EMBL/GenBank/DDBJ databases">
        <title>Chromosome-level genome of Muraenolepis orangiensis.</title>
        <authorList>
            <person name="Kim J."/>
        </authorList>
    </citation>
    <scope>NUCLEOTIDE SEQUENCE</scope>
    <source>
        <strain evidence="2">KU_S4_2022</strain>
        <tissue evidence="2">Muscle</tissue>
    </source>
</reference>
<comment type="caution">
    <text evidence="2">The sequence shown here is derived from an EMBL/GenBank/DDBJ whole genome shotgun (WGS) entry which is preliminary data.</text>
</comment>
<evidence type="ECO:0000256" key="1">
    <source>
        <dbReference type="SAM" id="MobiDB-lite"/>
    </source>
</evidence>
<feature type="region of interest" description="Disordered" evidence="1">
    <location>
        <begin position="93"/>
        <end position="121"/>
    </location>
</feature>
<protein>
    <submittedName>
        <fullName evidence="2">Uncharacterized protein</fullName>
    </submittedName>
</protein>
<accession>A0A9Q0EAR4</accession>
<evidence type="ECO:0000313" key="2">
    <source>
        <dbReference type="EMBL" id="KAJ3601970.1"/>
    </source>
</evidence>
<sequence>MEMERTGSQTGSSALQREVFSSDLGHVDGRGRGRVGRGWMIVQRGRLIVYSMELSEACQPCLGEDVHGITMAIIFQPPLTECFRTLLGLKVSPPVNSKREGEESMLGDGGAALPVPHRTHR</sequence>
<name>A0A9Q0EAR4_9TELE</name>